<proteinExistence type="predicted"/>
<name>A0A3L8S6R9_CHLGU</name>
<reference evidence="2 3" key="1">
    <citation type="journal article" date="2018" name="Proc. R. Soc. B">
        <title>A non-coding region near Follistatin controls head colour polymorphism in the Gouldian finch.</title>
        <authorList>
            <person name="Toomey M.B."/>
            <person name="Marques C.I."/>
            <person name="Andrade P."/>
            <person name="Araujo P.M."/>
            <person name="Sabatino S."/>
            <person name="Gazda M.A."/>
            <person name="Afonso S."/>
            <person name="Lopes R.J."/>
            <person name="Corbo J.C."/>
            <person name="Carneiro M."/>
        </authorList>
    </citation>
    <scope>NUCLEOTIDE SEQUENCE [LARGE SCALE GENOMIC DNA]</scope>
    <source>
        <strain evidence="2">Red01</strain>
        <tissue evidence="2">Muscle</tissue>
    </source>
</reference>
<keyword evidence="3" id="KW-1185">Reference proteome</keyword>
<comment type="caution">
    <text evidence="2">The sequence shown here is derived from an EMBL/GenBank/DDBJ whole genome shotgun (WGS) entry which is preliminary data.</text>
</comment>
<dbReference type="AlphaFoldDB" id="A0A3L8S6R9"/>
<dbReference type="EMBL" id="QUSF01000049">
    <property type="protein sequence ID" value="RLV97968.1"/>
    <property type="molecule type" value="Genomic_DNA"/>
</dbReference>
<dbReference type="EMBL" id="QUSF01000050">
    <property type="protein sequence ID" value="RLV97888.1"/>
    <property type="molecule type" value="Genomic_DNA"/>
</dbReference>
<protein>
    <submittedName>
        <fullName evidence="2">Uncharacterized protein</fullName>
    </submittedName>
</protein>
<gene>
    <name evidence="2" type="ORF">DV515_00011270</name>
    <name evidence="1" type="ORF">DV515_00011331</name>
</gene>
<organism evidence="2 3">
    <name type="scientific">Chloebia gouldiae</name>
    <name type="common">Gouldian finch</name>
    <name type="synonym">Erythrura gouldiae</name>
    <dbReference type="NCBI Taxonomy" id="44316"/>
    <lineage>
        <taxon>Eukaryota</taxon>
        <taxon>Metazoa</taxon>
        <taxon>Chordata</taxon>
        <taxon>Craniata</taxon>
        <taxon>Vertebrata</taxon>
        <taxon>Euteleostomi</taxon>
        <taxon>Archelosauria</taxon>
        <taxon>Archosauria</taxon>
        <taxon>Dinosauria</taxon>
        <taxon>Saurischia</taxon>
        <taxon>Theropoda</taxon>
        <taxon>Coelurosauria</taxon>
        <taxon>Aves</taxon>
        <taxon>Neognathae</taxon>
        <taxon>Neoaves</taxon>
        <taxon>Telluraves</taxon>
        <taxon>Australaves</taxon>
        <taxon>Passeriformes</taxon>
        <taxon>Passeroidea</taxon>
        <taxon>Passeridae</taxon>
        <taxon>Chloebia</taxon>
    </lineage>
</organism>
<sequence>MCWDSEELLLHVLPTPCPSRGPAPRGVCPIPTPHPAAPVSGLVFLLPGKGAARGKGSALVLLGAAPRRSRQLLEVECWRNKRASGWGRFVE</sequence>
<evidence type="ECO:0000313" key="3">
    <source>
        <dbReference type="Proteomes" id="UP000276834"/>
    </source>
</evidence>
<evidence type="ECO:0000313" key="1">
    <source>
        <dbReference type="EMBL" id="RLV97888.1"/>
    </source>
</evidence>
<reference evidence="2" key="2">
    <citation type="submission" date="2018-08" db="EMBL/GenBank/DDBJ databases">
        <authorList>
            <person name="Sabatino S.J."/>
        </authorList>
    </citation>
    <scope>NUCLEOTIDE SEQUENCE</scope>
    <source>
        <strain evidence="2">Red01</strain>
        <tissue evidence="2">Muscle</tissue>
    </source>
</reference>
<dbReference type="Proteomes" id="UP000276834">
    <property type="component" value="Unassembled WGS sequence"/>
</dbReference>
<accession>A0A3L8S6R9</accession>
<evidence type="ECO:0000313" key="2">
    <source>
        <dbReference type="EMBL" id="RLV97968.1"/>
    </source>
</evidence>